<name>A0A3D2X535_9FIRM</name>
<reference evidence="1 2" key="1">
    <citation type="journal article" date="2018" name="Nat. Biotechnol.">
        <title>A standardized bacterial taxonomy based on genome phylogeny substantially revises the tree of life.</title>
        <authorList>
            <person name="Parks D.H."/>
            <person name="Chuvochina M."/>
            <person name="Waite D.W."/>
            <person name="Rinke C."/>
            <person name="Skarshewski A."/>
            <person name="Chaumeil P.A."/>
            <person name="Hugenholtz P."/>
        </authorList>
    </citation>
    <scope>NUCLEOTIDE SEQUENCE [LARGE SCALE GENOMIC DNA]</scope>
    <source>
        <strain evidence="1">UBA11728</strain>
    </source>
</reference>
<protein>
    <submittedName>
        <fullName evidence="1">Uncharacterized protein</fullName>
    </submittedName>
</protein>
<organism evidence="1 2">
    <name type="scientific">Lachnoclostridium phytofermentans</name>
    <dbReference type="NCBI Taxonomy" id="66219"/>
    <lineage>
        <taxon>Bacteria</taxon>
        <taxon>Bacillati</taxon>
        <taxon>Bacillota</taxon>
        <taxon>Clostridia</taxon>
        <taxon>Lachnospirales</taxon>
        <taxon>Lachnospiraceae</taxon>
    </lineage>
</organism>
<proteinExistence type="predicted"/>
<dbReference type="EMBL" id="DPVV01000249">
    <property type="protein sequence ID" value="HCL02250.1"/>
    <property type="molecule type" value="Genomic_DNA"/>
</dbReference>
<evidence type="ECO:0000313" key="2">
    <source>
        <dbReference type="Proteomes" id="UP000262969"/>
    </source>
</evidence>
<comment type="caution">
    <text evidence="1">The sequence shown here is derived from an EMBL/GenBank/DDBJ whole genome shotgun (WGS) entry which is preliminary data.</text>
</comment>
<accession>A0A3D2X535</accession>
<dbReference type="AlphaFoldDB" id="A0A3D2X535"/>
<gene>
    <name evidence="1" type="ORF">DHW61_07530</name>
</gene>
<evidence type="ECO:0000313" key="1">
    <source>
        <dbReference type="EMBL" id="HCL02250.1"/>
    </source>
</evidence>
<dbReference type="Proteomes" id="UP000262969">
    <property type="component" value="Unassembled WGS sequence"/>
</dbReference>
<sequence length="76" mass="9032">MLIKMKKLFMTKDVRGARFYLVWHYLLFFYSTTNSIGRKGKQLVLDREEIVLITLCLSAEELLFSYEEKKDYGVIS</sequence>